<organism evidence="3 4">
    <name type="scientific">Geomonas oryzisoli</name>
    <dbReference type="NCBI Taxonomy" id="2847992"/>
    <lineage>
        <taxon>Bacteria</taxon>
        <taxon>Pseudomonadati</taxon>
        <taxon>Thermodesulfobacteriota</taxon>
        <taxon>Desulfuromonadia</taxon>
        <taxon>Geobacterales</taxon>
        <taxon>Geobacteraceae</taxon>
        <taxon>Geomonas</taxon>
    </lineage>
</organism>
<dbReference type="Pfam" id="PF01734">
    <property type="entry name" value="Patatin"/>
    <property type="match status" value="1"/>
</dbReference>
<name>A0ABX8JB69_9BACT</name>
<keyword evidence="1" id="KW-0812">Transmembrane</keyword>
<feature type="transmembrane region" description="Helical" evidence="1">
    <location>
        <begin position="345"/>
        <end position="363"/>
    </location>
</feature>
<feature type="transmembrane region" description="Helical" evidence="1">
    <location>
        <begin position="483"/>
        <end position="503"/>
    </location>
</feature>
<feature type="transmembrane region" description="Helical" evidence="1">
    <location>
        <begin position="524"/>
        <end position="551"/>
    </location>
</feature>
<dbReference type="RefSeq" id="WP_216800706.1">
    <property type="nucleotide sequence ID" value="NZ_CP076723.1"/>
</dbReference>
<feature type="transmembrane region" description="Helical" evidence="1">
    <location>
        <begin position="305"/>
        <end position="325"/>
    </location>
</feature>
<feature type="transmembrane region" description="Helical" evidence="1">
    <location>
        <begin position="273"/>
        <end position="293"/>
    </location>
</feature>
<accession>A0ABX8JB69</accession>
<feature type="transmembrane region" description="Helical" evidence="1">
    <location>
        <begin position="237"/>
        <end position="261"/>
    </location>
</feature>
<evidence type="ECO:0000256" key="1">
    <source>
        <dbReference type="SAM" id="Phobius"/>
    </source>
</evidence>
<keyword evidence="4" id="KW-1185">Reference proteome</keyword>
<evidence type="ECO:0000313" key="4">
    <source>
        <dbReference type="Proteomes" id="UP000683557"/>
    </source>
</evidence>
<dbReference type="PANTHER" id="PTHR10728">
    <property type="entry name" value="CYTOSOLIC PHOSPHOLIPASE A2"/>
    <property type="match status" value="1"/>
</dbReference>
<feature type="transmembrane region" description="Helical" evidence="1">
    <location>
        <begin position="447"/>
        <end position="471"/>
    </location>
</feature>
<evidence type="ECO:0000313" key="3">
    <source>
        <dbReference type="EMBL" id="QWV93972.1"/>
    </source>
</evidence>
<evidence type="ECO:0000259" key="2">
    <source>
        <dbReference type="Pfam" id="PF01734"/>
    </source>
</evidence>
<reference evidence="3 4" key="1">
    <citation type="submission" date="2021-06" db="EMBL/GenBank/DDBJ databases">
        <title>Gemonas diversity in paddy soil.</title>
        <authorList>
            <person name="Liu G."/>
        </authorList>
    </citation>
    <scope>NUCLEOTIDE SEQUENCE [LARGE SCALE GENOMIC DNA]</scope>
    <source>
        <strain evidence="3 4">RG10</strain>
    </source>
</reference>
<sequence>MKATTLYRVFLRSGPRNVLAYPRKVIPAGAEVTVLNRAGEWLAVDYLGKEGFLRRDAVELEPGSDEEYYELPEVLLHELAAIRENGAPDGGHEESVCTPAGDKERRLRQVTAQLHAARLTALCLSGGGIRSATFNLGVLQGLAKGGLLGEMDYLSTVSGGGYIGSWLSSWIARVPGTARERVDDVSRVLAQQTEESRRREPYQVRFLRDYSNYLTPRVGIFSIDTWSIIGTYLRNLLLNWMVLIPLLFTFLLLPRLLVLLVSGTGVEGGAAQWLIWGGAVLGILPIAYTVIDLPSIGDRRLKKGYFVTFFLVPLLLMAVAFSAYWGCSYLKLDAADPDVTAFMKFTTIVHLGGWGAGLLWLWAKKVSLPALPVAVFCLCAVLTGAVAGALGWLAATKLLPVVLATMANPGLFYAVVSVPMVLADYLLTGTLLVALLSRFTGDQDREWWGRAGGVTIMAGLVWAALLVIVIYGPWLILPESHGFWKKLYLLVGGGAGIWAALMGKNASTPALRPGIAMDKVRTQLPAAAAVLFILFLLQVVSFAATCLLWWGKLPGMSGGAPIPEVTPGVSFLSHLYLLLHTPVACLLWLAAATASVWLLMALMVNINTFSMHAMYRNRLVRCYLGASRRRKERCPNPFTGFDRNDDCAMVELSTRPFHVVNMAWNLVKGERLAWQQRKAATFTMTPLFAGGDLGSENPAKRIRPGGYRNMETYGAGWGPRTARPTTLGTAMAISGAAASPNMGYHSSPLVTFVMAFFNVRLGWWLGNPGTGTRGAWRKASPGLALVPLLKETFGFTREDGKDIYLSDGGHFENLGLYEMVRRRCRYIVVCDAGCDCDGRFEDLGNAVRKVRADFGVEIDIDLAAVREKKLHFAVGTVRYCCCDNGETDQGTVLYLKPVLTGDESADLLNYAKVHAEFPHEPTSDQWFDEAQFESYRKLGLHSVLQVTGGGRLDLEECFSRAGRMHRRALKELDQRHSSTR</sequence>
<protein>
    <submittedName>
        <fullName evidence="3">Patatin-like phospholipase family protein</fullName>
    </submittedName>
</protein>
<dbReference type="Proteomes" id="UP000683557">
    <property type="component" value="Chromosome"/>
</dbReference>
<keyword evidence="1" id="KW-0472">Membrane</keyword>
<gene>
    <name evidence="3" type="ORF">KP004_01910</name>
</gene>
<proteinExistence type="predicted"/>
<dbReference type="PANTHER" id="PTHR10728:SF40">
    <property type="entry name" value="PATATIN FAMILY PROTEIN"/>
    <property type="match status" value="1"/>
</dbReference>
<feature type="transmembrane region" description="Helical" evidence="1">
    <location>
        <begin position="370"/>
        <end position="392"/>
    </location>
</feature>
<feature type="domain" description="PNPLA" evidence="2">
    <location>
        <begin position="122"/>
        <end position="208"/>
    </location>
</feature>
<dbReference type="InterPro" id="IPR002641">
    <property type="entry name" value="PNPLA_dom"/>
</dbReference>
<dbReference type="EMBL" id="CP076723">
    <property type="protein sequence ID" value="QWV93972.1"/>
    <property type="molecule type" value="Genomic_DNA"/>
</dbReference>
<feature type="transmembrane region" description="Helical" evidence="1">
    <location>
        <begin position="412"/>
        <end position="435"/>
    </location>
</feature>
<keyword evidence="1" id="KW-1133">Transmembrane helix</keyword>